<gene>
    <name evidence="8" type="ORF">CVT24_013281</name>
</gene>
<keyword evidence="4 7" id="KW-0812">Transmembrane</keyword>
<dbReference type="PANTHER" id="PTHR10778:SF4">
    <property type="entry name" value="NUCLEOTIDE SUGAR TRANSPORTER SLC35B4"/>
    <property type="match status" value="1"/>
</dbReference>
<evidence type="ECO:0000313" key="9">
    <source>
        <dbReference type="Proteomes" id="UP000284842"/>
    </source>
</evidence>
<dbReference type="PANTHER" id="PTHR10778">
    <property type="entry name" value="SOLUTE CARRIER FAMILY 35 MEMBER B"/>
    <property type="match status" value="1"/>
</dbReference>
<dbReference type="Pfam" id="PF08449">
    <property type="entry name" value="UAA"/>
    <property type="match status" value="2"/>
</dbReference>
<keyword evidence="6 7" id="KW-0472">Membrane</keyword>
<keyword evidence="3" id="KW-0762">Sugar transport</keyword>
<name>A0A409VW31_9AGAR</name>
<feature type="transmembrane region" description="Helical" evidence="7">
    <location>
        <begin position="67"/>
        <end position="87"/>
    </location>
</feature>
<dbReference type="InterPro" id="IPR013657">
    <property type="entry name" value="SCL35B1-4/HUT1"/>
</dbReference>
<feature type="transmembrane region" description="Helical" evidence="7">
    <location>
        <begin position="30"/>
        <end position="47"/>
    </location>
</feature>
<dbReference type="GO" id="GO:0005464">
    <property type="term" value="F:UDP-xylose transmembrane transporter activity"/>
    <property type="evidence" value="ECO:0007669"/>
    <property type="project" value="TreeGrafter"/>
</dbReference>
<dbReference type="GO" id="GO:0005789">
    <property type="term" value="C:endoplasmic reticulum membrane"/>
    <property type="evidence" value="ECO:0007669"/>
    <property type="project" value="TreeGrafter"/>
</dbReference>
<feature type="transmembrane region" description="Helical" evidence="7">
    <location>
        <begin position="330"/>
        <end position="348"/>
    </location>
</feature>
<dbReference type="AlphaFoldDB" id="A0A409VW31"/>
<comment type="caution">
    <text evidence="8">The sequence shown here is derived from an EMBL/GenBank/DDBJ whole genome shotgun (WGS) entry which is preliminary data.</text>
</comment>
<dbReference type="GO" id="GO:0000139">
    <property type="term" value="C:Golgi membrane"/>
    <property type="evidence" value="ECO:0007669"/>
    <property type="project" value="TreeGrafter"/>
</dbReference>
<keyword evidence="2" id="KW-0813">Transport</keyword>
<protein>
    <submittedName>
        <fullName evidence="8">Uncharacterized protein</fullName>
    </submittedName>
</protein>
<evidence type="ECO:0000256" key="3">
    <source>
        <dbReference type="ARBA" id="ARBA00022597"/>
    </source>
</evidence>
<proteinExistence type="predicted"/>
<keyword evidence="9" id="KW-1185">Reference proteome</keyword>
<dbReference type="Proteomes" id="UP000284842">
    <property type="component" value="Unassembled WGS sequence"/>
</dbReference>
<reference evidence="8 9" key="1">
    <citation type="journal article" date="2018" name="Evol. Lett.">
        <title>Horizontal gene cluster transfer increased hallucinogenic mushroom diversity.</title>
        <authorList>
            <person name="Reynolds H.T."/>
            <person name="Vijayakumar V."/>
            <person name="Gluck-Thaler E."/>
            <person name="Korotkin H.B."/>
            <person name="Matheny P.B."/>
            <person name="Slot J.C."/>
        </authorList>
    </citation>
    <scope>NUCLEOTIDE SEQUENCE [LARGE SCALE GENOMIC DNA]</scope>
    <source>
        <strain evidence="8 9">2629</strain>
    </source>
</reference>
<organism evidence="8 9">
    <name type="scientific">Panaeolus cyanescens</name>
    <dbReference type="NCBI Taxonomy" id="181874"/>
    <lineage>
        <taxon>Eukaryota</taxon>
        <taxon>Fungi</taxon>
        <taxon>Dikarya</taxon>
        <taxon>Basidiomycota</taxon>
        <taxon>Agaricomycotina</taxon>
        <taxon>Agaricomycetes</taxon>
        <taxon>Agaricomycetidae</taxon>
        <taxon>Agaricales</taxon>
        <taxon>Agaricineae</taxon>
        <taxon>Galeropsidaceae</taxon>
        <taxon>Panaeolus</taxon>
    </lineage>
</organism>
<dbReference type="OrthoDB" id="999962at2759"/>
<dbReference type="EMBL" id="NHTK01005952">
    <property type="protein sequence ID" value="PPQ70474.1"/>
    <property type="molecule type" value="Genomic_DNA"/>
</dbReference>
<dbReference type="GO" id="GO:0005462">
    <property type="term" value="F:UDP-N-acetylglucosamine transmembrane transporter activity"/>
    <property type="evidence" value="ECO:0007669"/>
    <property type="project" value="TreeGrafter"/>
</dbReference>
<feature type="transmembrane region" description="Helical" evidence="7">
    <location>
        <begin position="247"/>
        <end position="266"/>
    </location>
</feature>
<evidence type="ECO:0000256" key="7">
    <source>
        <dbReference type="SAM" id="Phobius"/>
    </source>
</evidence>
<accession>A0A409VW31</accession>
<evidence type="ECO:0000256" key="4">
    <source>
        <dbReference type="ARBA" id="ARBA00022692"/>
    </source>
</evidence>
<keyword evidence="5 7" id="KW-1133">Transmembrane helix</keyword>
<evidence type="ECO:0000256" key="5">
    <source>
        <dbReference type="ARBA" id="ARBA00022989"/>
    </source>
</evidence>
<dbReference type="InParanoid" id="A0A409VW31"/>
<comment type="subcellular location">
    <subcellularLocation>
        <location evidence="1">Endomembrane system</location>
        <topology evidence="1">Multi-pass membrane protein</topology>
    </subcellularLocation>
</comment>
<dbReference type="InterPro" id="IPR037185">
    <property type="entry name" value="EmrE-like"/>
</dbReference>
<dbReference type="SUPFAM" id="SSF103481">
    <property type="entry name" value="Multidrug resistance efflux transporter EmrE"/>
    <property type="match status" value="1"/>
</dbReference>
<evidence type="ECO:0000256" key="2">
    <source>
        <dbReference type="ARBA" id="ARBA00022448"/>
    </source>
</evidence>
<feature type="transmembrane region" description="Helical" evidence="7">
    <location>
        <begin position="6"/>
        <end position="23"/>
    </location>
</feature>
<evidence type="ECO:0000256" key="6">
    <source>
        <dbReference type="ARBA" id="ARBA00023136"/>
    </source>
</evidence>
<evidence type="ECO:0000313" key="8">
    <source>
        <dbReference type="EMBL" id="PPQ70474.1"/>
    </source>
</evidence>
<sequence>MAVHIIFRSAGLVISMLLGWLVSKKKYSTLQIASVSLVTIGVILTTLSASQPKAASASANPLDLRTYLTGIGILTLALVLSGFLGLVQEATYAKYNQPAPRQSNASKEEPPPSWQESMFYLHFLALPMFIPLLPDLANQMHNINTSGPRTNLNIPLPIPIPESASDAFPLGVLPPYSIPRLPLHFFPQSGNNSLISITQDIHSTTSSVLLSLSIPQIYLPLAINTITQLVCVAGVNRLTTRVSSLTVTLVLVVRKAVSLVISVIGIKQLYSTSHDVCRPFIDDLTKTIKAHPWVQDLSLPTFEVDVDSILRTLGFTSRSTKPAQAVDLRMMWSGAAMVLLGTIGYTLGNGKKKKEKKE</sequence>
<evidence type="ECO:0000256" key="1">
    <source>
        <dbReference type="ARBA" id="ARBA00004127"/>
    </source>
</evidence>